<evidence type="ECO:0000256" key="6">
    <source>
        <dbReference type="SAM" id="MobiDB-lite"/>
    </source>
</evidence>
<dbReference type="Pfam" id="PF02683">
    <property type="entry name" value="DsbD_TM"/>
    <property type="match status" value="1"/>
</dbReference>
<dbReference type="CDD" id="cd02953">
    <property type="entry name" value="DsbDgamma"/>
    <property type="match status" value="1"/>
</dbReference>
<evidence type="ECO:0000256" key="5">
    <source>
        <dbReference type="ARBA" id="ARBA00023136"/>
    </source>
</evidence>
<protein>
    <submittedName>
        <fullName evidence="9">Cytochrome c-type biogenesis protein DsbD, protein-disulfide reductase</fullName>
    </submittedName>
</protein>
<dbReference type="EMBL" id="QOQW01000005">
    <property type="protein sequence ID" value="RCK80585.1"/>
    <property type="molecule type" value="Genomic_DNA"/>
</dbReference>
<keyword evidence="4 7" id="KW-1133">Transmembrane helix</keyword>
<dbReference type="InterPro" id="IPR028250">
    <property type="entry name" value="DsbDN"/>
</dbReference>
<comment type="subcellular location">
    <subcellularLocation>
        <location evidence="1">Cell membrane</location>
        <topology evidence="1">Multi-pass membrane protein</topology>
    </subcellularLocation>
</comment>
<proteinExistence type="predicted"/>
<comment type="caution">
    <text evidence="9">The sequence shown here is derived from an EMBL/GenBank/DDBJ whole genome shotgun (WGS) entry which is preliminary data.</text>
</comment>
<dbReference type="InterPro" id="IPR035671">
    <property type="entry name" value="DsbD_gamma"/>
</dbReference>
<evidence type="ECO:0000256" key="4">
    <source>
        <dbReference type="ARBA" id="ARBA00022989"/>
    </source>
</evidence>
<evidence type="ECO:0000256" key="7">
    <source>
        <dbReference type="SAM" id="Phobius"/>
    </source>
</evidence>
<dbReference type="Pfam" id="PF11412">
    <property type="entry name" value="DsbD_N"/>
    <property type="match status" value="1"/>
</dbReference>
<keyword evidence="2" id="KW-1003">Cell membrane</keyword>
<feature type="compositionally biased region" description="Pro residues" evidence="6">
    <location>
        <begin position="235"/>
        <end position="251"/>
    </location>
</feature>
<feature type="compositionally biased region" description="Low complexity" evidence="6">
    <location>
        <begin position="252"/>
        <end position="268"/>
    </location>
</feature>
<dbReference type="SUPFAM" id="SSF52833">
    <property type="entry name" value="Thioredoxin-like"/>
    <property type="match status" value="1"/>
</dbReference>
<dbReference type="Gene3D" id="2.60.40.1250">
    <property type="entry name" value="Thiol:disulfide interchange protein DsbD, N-terminal domain"/>
    <property type="match status" value="1"/>
</dbReference>
<evidence type="ECO:0000259" key="8">
    <source>
        <dbReference type="PROSITE" id="PS51352"/>
    </source>
</evidence>
<dbReference type="PROSITE" id="PS51352">
    <property type="entry name" value="THIOREDOXIN_2"/>
    <property type="match status" value="1"/>
</dbReference>
<sequence>MPSSPSSCPGPARFAPSRDGRTAGHASALSRNDRPQPFSTHASEDACQPPHRAGSTYPTSIDAADGLLASSPQKRRAGRALLALVVLACLALVTGRPPAEGQLKPPAGLFAGMAGTAAEPFTFTLSPAIRPDGDRVLATLTITVAPDHHLYRERTEVQAKVGKLAVTWPPIQRKLDPFEGKEIDVFDTGRHEIGLSVSEIGEQAAVPLVVGYHGCSSITCFMPEETALTLAVPGAPTPAGPRLPAEPPAPAPTEGSPGTAASTQPAAADDAKTTGAGPGPASPERPSNEPSGSPAVTRGGSTAGPVPSLAPADASGRPAAPEPGDAMVGQVAVPGGTYDFGRTLREQGLLWALLVAFVGGFLVSLTPCVYPMIPITLSIIGGRQENTSFGRGLSLSVTYVAGLSLTYALLGLIVALFGAQVRGILQGATFQLVMAAIFVVLALSMFDLFMLQVPDTLRQKVAGLKHTGWGGVFVLGMVSGLMASPCVAAPLAGILAFIAASGSVMLGFTMLLAFAWGMGLILVVIGAFSGSLNALPKAGDWMVKVKEFYGFLLLGAAFYFAHPFIGTPWAALLTAGLLAAFAGFLGVFGPVSAENALSERVARCLGVVALAVACAFAISAAGQWGGLCLPTGPTAAAPPAGGAGLPLWHDRLEDGLAQAARENKPVFIDFRADWCTICKELERNVFPHPTVAAVLQKYVLVKIDATTSPPPVKAVLERFGVVGLPTLVILDPSGRERAELRVVGDIGVDDLAQRLRQGLRDRP</sequence>
<keyword evidence="3 7" id="KW-0812">Transmembrane</keyword>
<reference evidence="9 10" key="1">
    <citation type="submission" date="2018-05" db="EMBL/GenBank/DDBJ databases">
        <title>A metagenomic window into the 2 km-deep terrestrial subsurface aquifer revealed taxonomically and functionally diverse microbial community comprising novel uncultured bacterial lineages.</title>
        <authorList>
            <person name="Kadnikov V.V."/>
            <person name="Mardanov A.V."/>
            <person name="Beletsky A.V."/>
            <person name="Banks D."/>
            <person name="Pimenov N.V."/>
            <person name="Frank Y.A."/>
            <person name="Karnachuk O.V."/>
            <person name="Ravin N.V."/>
        </authorList>
    </citation>
    <scope>NUCLEOTIDE SEQUENCE [LARGE SCALE GENOMIC DNA]</scope>
    <source>
        <strain evidence="9">BY5</strain>
    </source>
</reference>
<feature type="transmembrane region" description="Helical" evidence="7">
    <location>
        <begin position="430"/>
        <end position="451"/>
    </location>
</feature>
<dbReference type="Gene3D" id="3.40.30.10">
    <property type="entry name" value="Glutaredoxin"/>
    <property type="match status" value="1"/>
</dbReference>
<dbReference type="NCBIfam" id="NF001419">
    <property type="entry name" value="PRK00293.1"/>
    <property type="match status" value="1"/>
</dbReference>
<dbReference type="GO" id="GO:0045454">
    <property type="term" value="P:cell redox homeostasis"/>
    <property type="evidence" value="ECO:0007669"/>
    <property type="project" value="TreeGrafter"/>
</dbReference>
<dbReference type="InterPro" id="IPR003834">
    <property type="entry name" value="Cyt_c_assmbl_TM_dom"/>
</dbReference>
<accession>A0A367ZR16</accession>
<feature type="transmembrane region" description="Helical" evidence="7">
    <location>
        <begin position="393"/>
        <end position="418"/>
    </location>
</feature>
<evidence type="ECO:0000313" key="10">
    <source>
        <dbReference type="Proteomes" id="UP000252355"/>
    </source>
</evidence>
<dbReference type="PANTHER" id="PTHR32234:SF0">
    <property type="entry name" value="THIOL:DISULFIDE INTERCHANGE PROTEIN DSBD"/>
    <property type="match status" value="1"/>
</dbReference>
<feature type="transmembrane region" description="Helical" evidence="7">
    <location>
        <begin position="604"/>
        <end position="624"/>
    </location>
</feature>
<feature type="transmembrane region" description="Helical" evidence="7">
    <location>
        <begin position="548"/>
        <end position="565"/>
    </location>
</feature>
<evidence type="ECO:0000256" key="1">
    <source>
        <dbReference type="ARBA" id="ARBA00004651"/>
    </source>
</evidence>
<dbReference type="InterPro" id="IPR036929">
    <property type="entry name" value="DsbDN_sf"/>
</dbReference>
<organism evidence="9 10">
    <name type="scientific">Candidatus Ozemobacter sibiricus</name>
    <dbReference type="NCBI Taxonomy" id="2268124"/>
    <lineage>
        <taxon>Bacteria</taxon>
        <taxon>Candidatus Ozemobacteria</taxon>
        <taxon>Candidatus Ozemobacterales</taxon>
        <taxon>Candidatus Ozemobacteraceae</taxon>
        <taxon>Candidatus Ozemobacter</taxon>
    </lineage>
</organism>
<feature type="region of interest" description="Disordered" evidence="6">
    <location>
        <begin position="232"/>
        <end position="328"/>
    </location>
</feature>
<feature type="transmembrane region" description="Helical" evidence="7">
    <location>
        <begin position="349"/>
        <end position="373"/>
    </location>
</feature>
<dbReference type="SUPFAM" id="SSF74863">
    <property type="entry name" value="Thiol:disulfide interchange protein DsbD, N-terminal domain (DsbD-alpha)"/>
    <property type="match status" value="1"/>
</dbReference>
<feature type="domain" description="Thioredoxin" evidence="8">
    <location>
        <begin position="626"/>
        <end position="760"/>
    </location>
</feature>
<dbReference type="GO" id="GO:0017004">
    <property type="term" value="P:cytochrome complex assembly"/>
    <property type="evidence" value="ECO:0007669"/>
    <property type="project" value="InterPro"/>
</dbReference>
<feature type="transmembrane region" description="Helical" evidence="7">
    <location>
        <begin position="472"/>
        <end position="498"/>
    </location>
</feature>
<gene>
    <name evidence="9" type="ORF">OZSIB_2898</name>
</gene>
<dbReference type="Pfam" id="PF13899">
    <property type="entry name" value="Thioredoxin_7"/>
    <property type="match status" value="1"/>
</dbReference>
<name>A0A367ZR16_9BACT</name>
<dbReference type="InterPro" id="IPR036249">
    <property type="entry name" value="Thioredoxin-like_sf"/>
</dbReference>
<feature type="transmembrane region" description="Helical" evidence="7">
    <location>
        <begin position="504"/>
        <end position="528"/>
    </location>
</feature>
<feature type="region of interest" description="Disordered" evidence="6">
    <location>
        <begin position="1"/>
        <end position="59"/>
    </location>
</feature>
<dbReference type="PANTHER" id="PTHR32234">
    <property type="entry name" value="THIOL:DISULFIDE INTERCHANGE PROTEIN DSBD"/>
    <property type="match status" value="1"/>
</dbReference>
<evidence type="ECO:0000313" key="9">
    <source>
        <dbReference type="EMBL" id="RCK80585.1"/>
    </source>
</evidence>
<dbReference type="GO" id="GO:0015035">
    <property type="term" value="F:protein-disulfide reductase activity"/>
    <property type="evidence" value="ECO:0007669"/>
    <property type="project" value="TreeGrafter"/>
</dbReference>
<dbReference type="GO" id="GO:0005886">
    <property type="term" value="C:plasma membrane"/>
    <property type="evidence" value="ECO:0007669"/>
    <property type="project" value="UniProtKB-SubCell"/>
</dbReference>
<evidence type="ECO:0000256" key="2">
    <source>
        <dbReference type="ARBA" id="ARBA00022475"/>
    </source>
</evidence>
<dbReference type="InterPro" id="IPR013766">
    <property type="entry name" value="Thioredoxin_domain"/>
</dbReference>
<keyword evidence="5 7" id="KW-0472">Membrane</keyword>
<dbReference type="Proteomes" id="UP000252355">
    <property type="component" value="Unassembled WGS sequence"/>
</dbReference>
<evidence type="ECO:0000256" key="3">
    <source>
        <dbReference type="ARBA" id="ARBA00022692"/>
    </source>
</evidence>
<dbReference type="AlphaFoldDB" id="A0A367ZR16"/>
<feature type="transmembrane region" description="Helical" evidence="7">
    <location>
        <begin position="571"/>
        <end position="592"/>
    </location>
</feature>